<comment type="caution">
    <text evidence="7">The sequence shown here is derived from an EMBL/GenBank/DDBJ whole genome shotgun (WGS) entry which is preliminary data.</text>
</comment>
<dbReference type="Proteomes" id="UP000317238">
    <property type="component" value="Unassembled WGS sequence"/>
</dbReference>
<evidence type="ECO:0000313" key="8">
    <source>
        <dbReference type="Proteomes" id="UP000317238"/>
    </source>
</evidence>
<evidence type="ECO:0000259" key="6">
    <source>
        <dbReference type="Pfam" id="PF00149"/>
    </source>
</evidence>
<dbReference type="InterPro" id="IPR029052">
    <property type="entry name" value="Metallo-depent_PP-like"/>
</dbReference>
<name>A0A5C5Y8Q1_9PLAN</name>
<keyword evidence="1" id="KW-1003">Cell membrane</keyword>
<keyword evidence="5" id="KW-0464">Manganese</keyword>
<feature type="domain" description="Calcineurin-like phosphoesterase" evidence="6">
    <location>
        <begin position="9"/>
        <end position="212"/>
    </location>
</feature>
<reference evidence="7 8" key="1">
    <citation type="submission" date="2019-02" db="EMBL/GenBank/DDBJ databases">
        <title>Deep-cultivation of Planctomycetes and their phenomic and genomic characterization uncovers novel biology.</title>
        <authorList>
            <person name="Wiegand S."/>
            <person name="Jogler M."/>
            <person name="Boedeker C."/>
            <person name="Pinto D."/>
            <person name="Vollmers J."/>
            <person name="Rivas-Marin E."/>
            <person name="Kohn T."/>
            <person name="Peeters S.H."/>
            <person name="Heuer A."/>
            <person name="Rast P."/>
            <person name="Oberbeckmann S."/>
            <person name="Bunk B."/>
            <person name="Jeske O."/>
            <person name="Meyerdierks A."/>
            <person name="Storesund J.E."/>
            <person name="Kallscheuer N."/>
            <person name="Luecker S."/>
            <person name="Lage O.M."/>
            <person name="Pohl T."/>
            <person name="Merkel B.J."/>
            <person name="Hornburger P."/>
            <person name="Mueller R.-W."/>
            <person name="Bruemmer F."/>
            <person name="Labrenz M."/>
            <person name="Spormann A.M."/>
            <person name="Op Den Camp H."/>
            <person name="Overmann J."/>
            <person name="Amann R."/>
            <person name="Jetten M.S.M."/>
            <person name="Mascher T."/>
            <person name="Medema M.H."/>
            <person name="Devos D.P."/>
            <person name="Kaster A.-K."/>
            <person name="Ovreas L."/>
            <person name="Rohde M."/>
            <person name="Galperin M.Y."/>
            <person name="Jogler C."/>
        </authorList>
    </citation>
    <scope>NUCLEOTIDE SEQUENCE [LARGE SCALE GENOMIC DNA]</scope>
    <source>
        <strain evidence="7 8">Pan14r</strain>
    </source>
</reference>
<dbReference type="AlphaFoldDB" id="A0A5C5Y8Q1"/>
<dbReference type="InterPro" id="IPR043461">
    <property type="entry name" value="LpxH-like"/>
</dbReference>
<dbReference type="GO" id="GO:0009245">
    <property type="term" value="P:lipid A biosynthetic process"/>
    <property type="evidence" value="ECO:0007669"/>
    <property type="project" value="TreeGrafter"/>
</dbReference>
<dbReference type="OrthoDB" id="9802481at2"/>
<keyword evidence="8" id="KW-1185">Reference proteome</keyword>
<keyword evidence="2" id="KW-0997">Cell inner membrane</keyword>
<dbReference type="EMBL" id="SJPL01000001">
    <property type="protein sequence ID" value="TWT71193.1"/>
    <property type="molecule type" value="Genomic_DNA"/>
</dbReference>
<dbReference type="GO" id="GO:0016020">
    <property type="term" value="C:membrane"/>
    <property type="evidence" value="ECO:0007669"/>
    <property type="project" value="GOC"/>
</dbReference>
<evidence type="ECO:0000256" key="1">
    <source>
        <dbReference type="ARBA" id="ARBA00022475"/>
    </source>
</evidence>
<evidence type="ECO:0000256" key="5">
    <source>
        <dbReference type="ARBA" id="ARBA00023211"/>
    </source>
</evidence>
<keyword evidence="7" id="KW-0378">Hydrolase</keyword>
<dbReference type="GO" id="GO:0008758">
    <property type="term" value="F:UDP-2,3-diacylglucosamine hydrolase activity"/>
    <property type="evidence" value="ECO:0007669"/>
    <property type="project" value="TreeGrafter"/>
</dbReference>
<dbReference type="GO" id="GO:0046872">
    <property type="term" value="F:metal ion binding"/>
    <property type="evidence" value="ECO:0007669"/>
    <property type="project" value="UniProtKB-KW"/>
</dbReference>
<keyword evidence="3" id="KW-0479">Metal-binding</keyword>
<dbReference type="Gene3D" id="3.60.21.10">
    <property type="match status" value="1"/>
</dbReference>
<dbReference type="RefSeq" id="WP_145303540.1">
    <property type="nucleotide sequence ID" value="NZ_CP036319.1"/>
</dbReference>
<dbReference type="PANTHER" id="PTHR34990:SF2">
    <property type="entry name" value="BLL8164 PROTEIN"/>
    <property type="match status" value="1"/>
</dbReference>
<dbReference type="CDD" id="cd07398">
    <property type="entry name" value="MPP_YbbF-LpxH"/>
    <property type="match status" value="1"/>
</dbReference>
<dbReference type="Pfam" id="PF00149">
    <property type="entry name" value="Metallophos"/>
    <property type="match status" value="1"/>
</dbReference>
<proteinExistence type="predicted"/>
<evidence type="ECO:0000313" key="7">
    <source>
        <dbReference type="EMBL" id="TWT71193.1"/>
    </source>
</evidence>
<evidence type="ECO:0000256" key="2">
    <source>
        <dbReference type="ARBA" id="ARBA00022519"/>
    </source>
</evidence>
<keyword evidence="4" id="KW-0472">Membrane</keyword>
<dbReference type="SUPFAM" id="SSF56300">
    <property type="entry name" value="Metallo-dependent phosphatases"/>
    <property type="match status" value="1"/>
</dbReference>
<evidence type="ECO:0000256" key="3">
    <source>
        <dbReference type="ARBA" id="ARBA00022723"/>
    </source>
</evidence>
<dbReference type="PANTHER" id="PTHR34990">
    <property type="entry name" value="UDP-2,3-DIACYLGLUCOSAMINE HYDROLASE-RELATED"/>
    <property type="match status" value="1"/>
</dbReference>
<organism evidence="7 8">
    <name type="scientific">Crateriforma conspicua</name>
    <dbReference type="NCBI Taxonomy" id="2527996"/>
    <lineage>
        <taxon>Bacteria</taxon>
        <taxon>Pseudomonadati</taxon>
        <taxon>Planctomycetota</taxon>
        <taxon>Planctomycetia</taxon>
        <taxon>Planctomycetales</taxon>
        <taxon>Planctomycetaceae</taxon>
        <taxon>Crateriforma</taxon>
    </lineage>
</organism>
<protein>
    <submittedName>
        <fullName evidence="7">UDP-2,3-diacylglucosamine hydrolase</fullName>
    </submittedName>
</protein>
<gene>
    <name evidence="7" type="ORF">Pan14r_35030</name>
</gene>
<sequence>MASAATSVRTLLISDVHLGCKHAQVKACLDFLQSYQPEQIYLVGDFIDGWKCNKGWHWPDECNQILNHLEQLIREGTEVFYVPGNHDAFLRNADYLRMIPEAFSQVKIADEFVFETLQGWRLLITHGDLFDFFETRAQWVSRATAGVYDFVLSLNRWVNRRRVGSNPYGACAFLKDRVKRGVRFISSFEASIMQHARQRRCEGVVCGHIHTPAIVRRKDSIYFNTGDWVENCTGLVEHHDGTIRLESTYGTPQTLQLNPHERLAMRTRSASTDDRSDWYYGSDAERFDGNAGVESEFEKVRQIAG</sequence>
<evidence type="ECO:0000256" key="4">
    <source>
        <dbReference type="ARBA" id="ARBA00023136"/>
    </source>
</evidence>
<accession>A0A5C5Y8Q1</accession>
<dbReference type="InterPro" id="IPR004843">
    <property type="entry name" value="Calcineurin-like_PHP"/>
</dbReference>